<dbReference type="EMBL" id="HACA01022944">
    <property type="protein sequence ID" value="CDW40305.1"/>
    <property type="molecule type" value="Transcribed_RNA"/>
</dbReference>
<proteinExistence type="predicted"/>
<sequence length="32" mass="3652">MTCSRRTACLFTVVPDCLKIVGCHIYFLKVSF</sequence>
<organism evidence="1">
    <name type="scientific">Lepeophtheirus salmonis</name>
    <name type="common">Salmon louse</name>
    <name type="synonym">Caligus salmonis</name>
    <dbReference type="NCBI Taxonomy" id="72036"/>
    <lineage>
        <taxon>Eukaryota</taxon>
        <taxon>Metazoa</taxon>
        <taxon>Ecdysozoa</taxon>
        <taxon>Arthropoda</taxon>
        <taxon>Crustacea</taxon>
        <taxon>Multicrustacea</taxon>
        <taxon>Hexanauplia</taxon>
        <taxon>Copepoda</taxon>
        <taxon>Siphonostomatoida</taxon>
        <taxon>Caligidae</taxon>
        <taxon>Lepeophtheirus</taxon>
    </lineage>
</organism>
<evidence type="ECO:0000313" key="1">
    <source>
        <dbReference type="EMBL" id="CDW40305.1"/>
    </source>
</evidence>
<reference evidence="1" key="1">
    <citation type="submission" date="2014-05" db="EMBL/GenBank/DDBJ databases">
        <authorList>
            <person name="Chronopoulou M."/>
        </authorList>
    </citation>
    <scope>NUCLEOTIDE SEQUENCE</scope>
    <source>
        <tissue evidence="1">Whole organism</tissue>
    </source>
</reference>
<name>A0A0K2UQE6_LEPSM</name>
<protein>
    <submittedName>
        <fullName evidence="1">Uncharacterized protein</fullName>
    </submittedName>
</protein>
<dbReference type="AlphaFoldDB" id="A0A0K2UQE6"/>
<accession>A0A0K2UQE6</accession>